<evidence type="ECO:0000313" key="3">
    <source>
        <dbReference type="Proteomes" id="UP000327424"/>
    </source>
</evidence>
<evidence type="ECO:0000313" key="2">
    <source>
        <dbReference type="EMBL" id="QFI36316.1"/>
    </source>
</evidence>
<protein>
    <submittedName>
        <fullName evidence="2">Uncharacterized protein</fullName>
    </submittedName>
</protein>
<feature type="compositionally biased region" description="Polar residues" evidence="1">
    <location>
        <begin position="1"/>
        <end position="10"/>
    </location>
</feature>
<reference evidence="2 3" key="1">
    <citation type="submission" date="2019-09" db="EMBL/GenBank/DDBJ databases">
        <title>Hybrid Assembly of the complete Genome of the Deep-Sea Bacterium Moritella marina from long Nanopore and Illumina reads.</title>
        <authorList>
            <person name="Magin S."/>
            <person name="Georgoulis A."/>
            <person name="Papadimitriou K."/>
            <person name="Iliakis G."/>
            <person name="Vorgias C.E."/>
        </authorList>
    </citation>
    <scope>NUCLEOTIDE SEQUENCE [LARGE SCALE GENOMIC DNA]</scope>
    <source>
        <strain evidence="2 3">MP-1</strain>
        <plasmid evidence="2 3">unnamed1</plasmid>
    </source>
</reference>
<gene>
    <name evidence="2" type="ORF">FR932_00045</name>
</gene>
<sequence length="102" mass="11467">MSKLQGTSSLSRRRQKKKDQQELEQPKDKITTVATKRNVTTGAKPVSIRLSENNQADLNLWLQDLELEMGKKVTAAKLIRGVIHMRDDIDKEALINAINAAN</sequence>
<dbReference type="Proteomes" id="UP000327424">
    <property type="component" value="Plasmid unnamed1"/>
</dbReference>
<feature type="compositionally biased region" description="Polar residues" evidence="1">
    <location>
        <begin position="32"/>
        <end position="41"/>
    </location>
</feature>
<proteinExistence type="predicted"/>
<dbReference type="OrthoDB" id="6401661at2"/>
<geneLocation type="plasmid" evidence="2 3">
    <name>unnamed1</name>
</geneLocation>
<dbReference type="KEGG" id="mmaa:FR932_00045"/>
<evidence type="ECO:0000256" key="1">
    <source>
        <dbReference type="SAM" id="MobiDB-lite"/>
    </source>
</evidence>
<keyword evidence="2" id="KW-0614">Plasmid</keyword>
<dbReference type="EMBL" id="CP044398">
    <property type="protein sequence ID" value="QFI36316.1"/>
    <property type="molecule type" value="Genomic_DNA"/>
</dbReference>
<dbReference type="RefSeq" id="WP_019442218.1">
    <property type="nucleotide sequence ID" value="NZ_ALOE01000027.1"/>
</dbReference>
<organism evidence="2 3">
    <name type="scientific">Moritella marina ATCC 15381</name>
    <dbReference type="NCBI Taxonomy" id="1202962"/>
    <lineage>
        <taxon>Bacteria</taxon>
        <taxon>Pseudomonadati</taxon>
        <taxon>Pseudomonadota</taxon>
        <taxon>Gammaproteobacteria</taxon>
        <taxon>Alteromonadales</taxon>
        <taxon>Moritellaceae</taxon>
        <taxon>Moritella</taxon>
    </lineage>
</organism>
<dbReference type="AlphaFoldDB" id="A0A5J6WEW0"/>
<feature type="region of interest" description="Disordered" evidence="1">
    <location>
        <begin position="1"/>
        <end position="43"/>
    </location>
</feature>
<keyword evidence="3" id="KW-1185">Reference proteome</keyword>
<name>A0A5J6WEW0_MORMI</name>
<feature type="compositionally biased region" description="Basic and acidic residues" evidence="1">
    <location>
        <begin position="18"/>
        <end position="30"/>
    </location>
</feature>
<accession>A0A5J6WEW0</accession>